<keyword evidence="8" id="KW-1185">Reference proteome</keyword>
<keyword evidence="2 4" id="KW-0863">Zinc-finger</keyword>
<dbReference type="InterPro" id="IPR048370">
    <property type="entry name" value="ZSWIM4-8_C"/>
</dbReference>
<organism evidence="7 8">
    <name type="scientific">Orchesella dallaii</name>
    <dbReference type="NCBI Taxonomy" id="48710"/>
    <lineage>
        <taxon>Eukaryota</taxon>
        <taxon>Metazoa</taxon>
        <taxon>Ecdysozoa</taxon>
        <taxon>Arthropoda</taxon>
        <taxon>Hexapoda</taxon>
        <taxon>Collembola</taxon>
        <taxon>Entomobryomorpha</taxon>
        <taxon>Entomobryoidea</taxon>
        <taxon>Orchesellidae</taxon>
        <taxon>Orchesellinae</taxon>
        <taxon>Orchesella</taxon>
    </lineage>
</organism>
<reference evidence="7 8" key="1">
    <citation type="submission" date="2024-08" db="EMBL/GenBank/DDBJ databases">
        <authorList>
            <person name="Cucini C."/>
            <person name="Frati F."/>
        </authorList>
    </citation>
    <scope>NUCLEOTIDE SEQUENCE [LARGE SCALE GENOMIC DNA]</scope>
</reference>
<evidence type="ECO:0000313" key="8">
    <source>
        <dbReference type="Proteomes" id="UP001642540"/>
    </source>
</evidence>
<dbReference type="InterPro" id="IPR007527">
    <property type="entry name" value="Znf_SWIM"/>
</dbReference>
<dbReference type="PANTHER" id="PTHR22619">
    <property type="entry name" value="ZINC FINGER SWIM DOMAIN CONTAINING PROTEIN 4, 5, 6"/>
    <property type="match status" value="1"/>
</dbReference>
<dbReference type="PANTHER" id="PTHR22619:SF0">
    <property type="entry name" value="ZINC FINGER SWIM DOMAIN-CONTAINING PROTEIN 6-LIKE PROTEIN"/>
    <property type="match status" value="1"/>
</dbReference>
<evidence type="ECO:0000256" key="4">
    <source>
        <dbReference type="PROSITE-ProRule" id="PRU00325"/>
    </source>
</evidence>
<feature type="domain" description="SWIM-type" evidence="6">
    <location>
        <begin position="115"/>
        <end position="154"/>
    </location>
</feature>
<dbReference type="EMBL" id="CAXLJM020000040">
    <property type="protein sequence ID" value="CAL8108572.1"/>
    <property type="molecule type" value="Genomic_DNA"/>
</dbReference>
<proteinExistence type="predicted"/>
<accession>A0ABP1QMK6</accession>
<sequence>MLNNEIECVNNPKSLVDLTSIIVSVHYPFQLIEERYKNIIPEPVQKSIIYHSFPKHESDVRVYASQEFNEHRYGVDQVVQIGFHLSGVVFENGTSTSSLVKKRKSKNEDEDATHFRVSLTFDRGKITSVTCNCENEHSLIFWCDHVIALALHRIRNNVNGKDFVLRVPISETLLQLNRSQLQKLVQYLISDHTDVLPTAQRLADEILFMKTDDNYINRIHGAPDPTAGPSPSDPHSWALNEHQIQSQVRVYVNAPPSNSMPTPNVIQVLIEKVYKMLSTRDSNGERIIQIITNELVRHAGKSNSSSRSHSVTWDQIIRVWNVIVLKPNITECERLKFESIITPLAKHEHLPESEEAEEKIDTNNQTKRARLSYKSIFNATLKFLKRETNTHDYEIMRLHSRYCHGMEDEELGINILTSLRSPTASIQIEHAHVLFDVLKRSHLKHAFECALISLSQKTVLKHHAYVHEKHMKLVEKLIAKLIALNYSCQELLVRHAEMLLHDILHPSAFPLISFATYLFNALKGNSLGYKIALKYLLVQTDSFVHTHLEAQQISLASNLLSSAKHESHKLDEISSTIMRVVKSNTSLFRLAQEVFKHANHENLVSVSFNIALHVVKSTKYTVHRRRWEMVRWVVSCGVEIGVAKLFYLVRNWGEYFSPVEAVGTVASNILTWVVGGSGSSSSSTSVIPGPSKLGTHDKRLMEELANAARNLAIQCAKNDPQNCALNTLTLCENDPMAFETSYQIVLESASKEFLTPQQIFTIARYMEHRGYTQRAYRLAVIAVQHVHIGYNQDTHSLVSEIHWTCNLSHQLSTPMPGNSRESGNVYHSCGQPPCKGPPPSSMSPPTSELESLIPLLIRNIKCATVLTEILRRSITIMTSYENAYQKEKHGTKKLKQRVYEKLSLLIEGTIDSYITTTHSRLVHISPRHYSDFIEFLTKARENFLLAPNGNERFKHLVESMKSTYKGKKKLLFLLTERFG</sequence>
<evidence type="ECO:0000256" key="2">
    <source>
        <dbReference type="ARBA" id="ARBA00022771"/>
    </source>
</evidence>
<keyword evidence="3" id="KW-0862">Zinc</keyword>
<evidence type="ECO:0000259" key="6">
    <source>
        <dbReference type="PROSITE" id="PS50966"/>
    </source>
</evidence>
<dbReference type="PROSITE" id="PS50966">
    <property type="entry name" value="ZF_SWIM"/>
    <property type="match status" value="1"/>
</dbReference>
<comment type="caution">
    <text evidence="7">The sequence shown here is derived from an EMBL/GenBank/DDBJ whole genome shotgun (WGS) entry which is preliminary data.</text>
</comment>
<dbReference type="Pfam" id="PF21055">
    <property type="entry name" value="ZSWIM4-8_C"/>
    <property type="match status" value="2"/>
</dbReference>
<evidence type="ECO:0000256" key="5">
    <source>
        <dbReference type="SAM" id="MobiDB-lite"/>
    </source>
</evidence>
<feature type="region of interest" description="Disordered" evidence="5">
    <location>
        <begin position="814"/>
        <end position="845"/>
    </location>
</feature>
<gene>
    <name evidence="7" type="ORF">ODALV1_LOCUS13025</name>
</gene>
<protein>
    <recommendedName>
        <fullName evidence="6">SWIM-type domain-containing protein</fullName>
    </recommendedName>
</protein>
<keyword evidence="1" id="KW-0479">Metal-binding</keyword>
<evidence type="ECO:0000256" key="1">
    <source>
        <dbReference type="ARBA" id="ARBA00022723"/>
    </source>
</evidence>
<dbReference type="Proteomes" id="UP001642540">
    <property type="component" value="Unassembled WGS sequence"/>
</dbReference>
<evidence type="ECO:0000313" key="7">
    <source>
        <dbReference type="EMBL" id="CAL8108572.1"/>
    </source>
</evidence>
<evidence type="ECO:0000256" key="3">
    <source>
        <dbReference type="ARBA" id="ARBA00022833"/>
    </source>
</evidence>
<name>A0ABP1QMK6_9HEXA</name>